<evidence type="ECO:0000256" key="3">
    <source>
        <dbReference type="ARBA" id="ARBA00022448"/>
    </source>
</evidence>
<feature type="chain" id="PRO_5046417885" description="Probable sugar-binding periplasmic protein" evidence="7">
    <location>
        <begin position="27"/>
        <end position="448"/>
    </location>
</feature>
<dbReference type="Proteomes" id="UP000646738">
    <property type="component" value="Unassembled WGS sequence"/>
</dbReference>
<sequence length="448" mass="48733">MPTPIPKTARKAAFALAAGSVLLTTACTGQSVGSATDDPSKEATITFWHAWSAPNEVKAVRSLVAGFERAHPNIHVKVVGNMTDDKINQALRAGGDRAPDVVSSFTTNNVGRFCSSGALVDLNPFFAKSGIDPEKTFPKPMTEYTAFEGDRCAVPLLGDAYGLYYNKTAFAKAGITRPPRTWSEFLADAKKLTIPRGDGYRQLGFMPNYHGWESTTEHYLGQFSPTYFDEDGKSNVAKDPAFERAFTLQKKLVDELGGFRRLERFRSTLGDEWGPKHPFHTGQVAMQLDGEWRLGMAEEAKPDFEIGVAPLPVPDDQAGQYGKGYITGTVAGIAATSHKQNAAWEFVKYVSTDTDAVTGFANDIHNVPSTLAALKSPKLKYDPRFKTFLDIAAHPRSTSAPASVNGGVYLVTIQQFGYDYESGKVTDLKAGLEKTAAQIDTDIVQARP</sequence>
<comment type="similarity">
    <text evidence="2">Belongs to the bacterial solute-binding protein 1 family.</text>
</comment>
<name>A0ABQ3RP99_STRRR</name>
<evidence type="ECO:0000256" key="4">
    <source>
        <dbReference type="ARBA" id="ARBA00022729"/>
    </source>
</evidence>
<dbReference type="PANTHER" id="PTHR43649">
    <property type="entry name" value="ARABINOSE-BINDING PROTEIN-RELATED"/>
    <property type="match status" value="1"/>
</dbReference>
<evidence type="ECO:0000256" key="7">
    <source>
        <dbReference type="SAM" id="SignalP"/>
    </source>
</evidence>
<proteinExistence type="inferred from homology"/>
<evidence type="ECO:0000313" key="8">
    <source>
        <dbReference type="EMBL" id="GHI57696.1"/>
    </source>
</evidence>
<reference evidence="9" key="1">
    <citation type="submission" date="2023-07" db="EMBL/GenBank/DDBJ databases">
        <title>Whole genome shotgun sequence of Streptomyces achromogenes subsp. rubradiris NBRC 14000.</title>
        <authorList>
            <person name="Komaki H."/>
            <person name="Tamura T."/>
        </authorList>
    </citation>
    <scope>NUCLEOTIDE SEQUENCE [LARGE SCALE GENOMIC DNA]</scope>
    <source>
        <strain evidence="9">NBRC 14000</strain>
    </source>
</reference>
<accession>A0ABQ3RP99</accession>
<dbReference type="InterPro" id="IPR006059">
    <property type="entry name" value="SBP"/>
</dbReference>
<organism evidence="8 9">
    <name type="scientific">Streptomyces rubradiris</name>
    <name type="common">Streptomyces achromogenes subsp. rubradiris</name>
    <dbReference type="NCBI Taxonomy" id="285531"/>
    <lineage>
        <taxon>Bacteria</taxon>
        <taxon>Bacillati</taxon>
        <taxon>Actinomycetota</taxon>
        <taxon>Actinomycetes</taxon>
        <taxon>Kitasatosporales</taxon>
        <taxon>Streptomycetaceae</taxon>
        <taxon>Streptomyces</taxon>
    </lineage>
</organism>
<dbReference type="InterPro" id="IPR050490">
    <property type="entry name" value="Bact_solute-bd_prot1"/>
</dbReference>
<keyword evidence="3" id="KW-0813">Transport</keyword>
<evidence type="ECO:0000313" key="9">
    <source>
        <dbReference type="Proteomes" id="UP000646738"/>
    </source>
</evidence>
<dbReference type="CDD" id="cd14748">
    <property type="entry name" value="PBP2_UgpB"/>
    <property type="match status" value="1"/>
</dbReference>
<dbReference type="PANTHER" id="PTHR43649:SF28">
    <property type="entry name" value="BINDING PROTEIN COMPONENT OF ABC SUGAR TRANSPORTER-RELATED"/>
    <property type="match status" value="1"/>
</dbReference>
<keyword evidence="9" id="KW-1185">Reference proteome</keyword>
<gene>
    <name evidence="8" type="ORF">Srubr_75420</name>
</gene>
<dbReference type="Pfam" id="PF01547">
    <property type="entry name" value="SBP_bac_1"/>
    <property type="match status" value="1"/>
</dbReference>
<dbReference type="PROSITE" id="PS51257">
    <property type="entry name" value="PROKAR_LIPOPROTEIN"/>
    <property type="match status" value="1"/>
</dbReference>
<feature type="signal peptide" evidence="7">
    <location>
        <begin position="1"/>
        <end position="26"/>
    </location>
</feature>
<evidence type="ECO:0000256" key="2">
    <source>
        <dbReference type="ARBA" id="ARBA00008520"/>
    </source>
</evidence>
<evidence type="ECO:0000256" key="1">
    <source>
        <dbReference type="ARBA" id="ARBA00004196"/>
    </source>
</evidence>
<evidence type="ECO:0000256" key="5">
    <source>
        <dbReference type="ARBA" id="ARBA00049629"/>
    </source>
</evidence>
<evidence type="ECO:0000256" key="6">
    <source>
        <dbReference type="ARBA" id="ARBA00049753"/>
    </source>
</evidence>
<comment type="function">
    <text evidence="5">Part of a binding-protein-dependent transport system for a sugar.</text>
</comment>
<dbReference type="EMBL" id="BNEA01000015">
    <property type="protein sequence ID" value="GHI57696.1"/>
    <property type="molecule type" value="Genomic_DNA"/>
</dbReference>
<protein>
    <recommendedName>
        <fullName evidence="6">Probable sugar-binding periplasmic protein</fullName>
    </recommendedName>
</protein>
<dbReference type="SUPFAM" id="SSF53850">
    <property type="entry name" value="Periplasmic binding protein-like II"/>
    <property type="match status" value="1"/>
</dbReference>
<comment type="subcellular location">
    <subcellularLocation>
        <location evidence="1">Cell envelope</location>
    </subcellularLocation>
</comment>
<dbReference type="Gene3D" id="3.40.190.10">
    <property type="entry name" value="Periplasmic binding protein-like II"/>
    <property type="match status" value="2"/>
</dbReference>
<keyword evidence="4 7" id="KW-0732">Signal</keyword>
<dbReference type="RefSeq" id="WP_189995458.1">
    <property type="nucleotide sequence ID" value="NZ_BNCB01000008.1"/>
</dbReference>
<comment type="caution">
    <text evidence="8">The sequence shown here is derived from an EMBL/GenBank/DDBJ whole genome shotgun (WGS) entry which is preliminary data.</text>
</comment>